<dbReference type="InterPro" id="IPR008775">
    <property type="entry name" value="Phytyl_CoA_dOase-like"/>
</dbReference>
<dbReference type="PANTHER" id="PTHR20883">
    <property type="entry name" value="PHYTANOYL-COA DIOXYGENASE DOMAIN CONTAINING 1"/>
    <property type="match status" value="1"/>
</dbReference>
<evidence type="ECO:0000313" key="6">
    <source>
        <dbReference type="Proteomes" id="UP001243330"/>
    </source>
</evidence>
<evidence type="ECO:0000256" key="1">
    <source>
        <dbReference type="ARBA" id="ARBA00001962"/>
    </source>
</evidence>
<dbReference type="Proteomes" id="UP001243330">
    <property type="component" value="Unassembled WGS sequence"/>
</dbReference>
<dbReference type="Gene3D" id="2.60.120.620">
    <property type="entry name" value="q2cbj1_9rhob like domain"/>
    <property type="match status" value="1"/>
</dbReference>
<dbReference type="SUPFAM" id="SSF51197">
    <property type="entry name" value="Clavaminate synthase-like"/>
    <property type="match status" value="1"/>
</dbReference>
<evidence type="ECO:0000256" key="4">
    <source>
        <dbReference type="ARBA" id="ARBA00023004"/>
    </source>
</evidence>
<accession>A0AAD9EEQ4</accession>
<proteinExistence type="inferred from homology"/>
<keyword evidence="5" id="KW-0560">Oxidoreductase</keyword>
<reference evidence="5" key="1">
    <citation type="submission" date="2023-01" db="EMBL/GenBank/DDBJ databases">
        <title>Colletotrichum chrysophilum M932 genome sequence.</title>
        <authorList>
            <person name="Baroncelli R."/>
        </authorList>
    </citation>
    <scope>NUCLEOTIDE SEQUENCE</scope>
    <source>
        <strain evidence="5">M932</strain>
    </source>
</reference>
<dbReference type="GO" id="GO:0051213">
    <property type="term" value="F:dioxygenase activity"/>
    <property type="evidence" value="ECO:0007669"/>
    <property type="project" value="UniProtKB-KW"/>
</dbReference>
<comment type="caution">
    <text evidence="5">The sequence shown here is derived from an EMBL/GenBank/DDBJ whole genome shotgun (WGS) entry which is preliminary data.</text>
</comment>
<dbReference type="PANTHER" id="PTHR20883:SF15">
    <property type="entry name" value="PHYTANOYL-COA DIOXYGENASE DOMAIN-CONTAINING PROTEIN 1"/>
    <property type="match status" value="1"/>
</dbReference>
<evidence type="ECO:0000313" key="5">
    <source>
        <dbReference type="EMBL" id="KAK1842116.1"/>
    </source>
</evidence>
<keyword evidence="5" id="KW-0223">Dioxygenase</keyword>
<dbReference type="Pfam" id="PF05721">
    <property type="entry name" value="PhyH"/>
    <property type="match status" value="1"/>
</dbReference>
<dbReference type="SUPFAM" id="SSF53335">
    <property type="entry name" value="S-adenosyl-L-methionine-dependent methyltransferases"/>
    <property type="match status" value="1"/>
</dbReference>
<keyword evidence="4" id="KW-0408">Iron</keyword>
<comment type="similarity">
    <text evidence="2">Belongs to the PhyH family.</text>
</comment>
<keyword evidence="3" id="KW-0479">Metal-binding</keyword>
<evidence type="ECO:0000256" key="3">
    <source>
        <dbReference type="ARBA" id="ARBA00022723"/>
    </source>
</evidence>
<keyword evidence="6" id="KW-1185">Reference proteome</keyword>
<dbReference type="InterPro" id="IPR029063">
    <property type="entry name" value="SAM-dependent_MTases_sf"/>
</dbReference>
<gene>
    <name evidence="5" type="ORF">CCHR01_15261</name>
</gene>
<comment type="cofactor">
    <cofactor evidence="1">
        <name>Fe cation</name>
        <dbReference type="ChEBI" id="CHEBI:24875"/>
    </cofactor>
</comment>
<evidence type="ECO:0000256" key="2">
    <source>
        <dbReference type="ARBA" id="ARBA00005830"/>
    </source>
</evidence>
<organism evidence="5 6">
    <name type="scientific">Colletotrichum chrysophilum</name>
    <dbReference type="NCBI Taxonomy" id="1836956"/>
    <lineage>
        <taxon>Eukaryota</taxon>
        <taxon>Fungi</taxon>
        <taxon>Dikarya</taxon>
        <taxon>Ascomycota</taxon>
        <taxon>Pezizomycotina</taxon>
        <taxon>Sordariomycetes</taxon>
        <taxon>Hypocreomycetidae</taxon>
        <taxon>Glomerellales</taxon>
        <taxon>Glomerellaceae</taxon>
        <taxon>Colletotrichum</taxon>
        <taxon>Colletotrichum gloeosporioides species complex</taxon>
    </lineage>
</organism>
<sequence>MSSNLEPGGWAEFQELSVKYHTQDGTFTEDHATYKWNRTLIEACKMIGRDACPGPKVEGWVRDQGFRNVHHQKFMLPVGPWPKDPHYRDIGMLNLAQTLEGLEGFSLKLFCGVLGRTKEEVFVELSQVRKELKTGAFHAMFDFWKSPKRDSLEKGEKVPTSYLGSPSLDILVHIDKCCNKSNRSSRVFNIIVAGLLQKDSIIALQILGLFQHLRFINTELSLIKPHDTEASIIMATTNTPQPSYQHLIDHVEEHGYVIIPNAFTEAEIEEATSELARLAADAASAGPAGGDRAGRNDFEGLNTKRIYALLNKSPVFQKFPLHPALLALNDHFLDPGFLLNSFHSVYIQPGEAPQMLHHDDGFVTVPRPHRPFGTGVMVAIDDFTPTNGATLVIPGSHKWGDKDHDRAPRREDAVPVVMSRGSAVFFVGTLWHGGGQNTSDRERRSMTVQYCQPWIRPLENQILAVDWDKLDGMPRRLVDMLGYGVGSPFIGYADGIHPWKVAQRRIREQKELRAGSRQGRL</sequence>
<name>A0AAD9EEQ4_9PEZI</name>
<dbReference type="GO" id="GO:0046872">
    <property type="term" value="F:metal ion binding"/>
    <property type="evidence" value="ECO:0007669"/>
    <property type="project" value="UniProtKB-KW"/>
</dbReference>
<protein>
    <submittedName>
        <fullName evidence="5">Phytanoyl- dioxygenase family protein</fullName>
    </submittedName>
</protein>
<dbReference type="AlphaFoldDB" id="A0AAD9EEQ4"/>
<dbReference type="EMBL" id="JAQOWY010000434">
    <property type="protein sequence ID" value="KAK1842116.1"/>
    <property type="molecule type" value="Genomic_DNA"/>
</dbReference>